<reference evidence="1 2" key="1">
    <citation type="submission" date="2017-07" db="EMBL/GenBank/DDBJ databases">
        <authorList>
            <person name="Garcia A."/>
            <person name="Furgeson L."/>
            <person name="Delwel I."/>
            <person name="Layton S."/>
            <person name="Nayek S."/>
            <person name="Bhuiyan S."/>
            <person name="Layton S.R."/>
            <person name="Lamson-Kim T."/>
            <person name="Hughes L.E."/>
            <person name="Garlena R.A."/>
            <person name="Russell D.A."/>
            <person name="Pope W.H."/>
            <person name="Jacobs-Sera D."/>
            <person name="Hendrix R.W."/>
            <person name="Hatfull G.F."/>
        </authorList>
    </citation>
    <scope>NUCLEOTIDE SEQUENCE [LARGE SCALE GENOMIC DNA]</scope>
</reference>
<dbReference type="Proteomes" id="UP000224408">
    <property type="component" value="Segment"/>
</dbReference>
<name>A0A291AVP2_9CAUD</name>
<accession>A0A291AVP2</accession>
<organism evidence="1 2">
    <name type="scientific">Streptomyces phage Celeste</name>
    <dbReference type="NCBI Taxonomy" id="2024288"/>
    <lineage>
        <taxon>Viruses</taxon>
        <taxon>Duplodnaviria</taxon>
        <taxon>Heunggongvirae</taxon>
        <taxon>Uroviricota</taxon>
        <taxon>Caudoviricetes</taxon>
        <taxon>Arquatrovirinae</taxon>
        <taxon>Likavirus</taxon>
        <taxon>Likavirus zemlya</taxon>
    </lineage>
</organism>
<sequence length="118" mass="13592">MKFIDIEESDFEFAEEARVDWDVVTIPEVGEAIEAAAKGFAHDYEGVVEFEDMQQELLVAAAMRPAMIREALGMENSRTVLITRLKRVLSNKFRRKATNLRKHRSYEGEQEKFNPEVA</sequence>
<evidence type="ECO:0000313" key="2">
    <source>
        <dbReference type="Proteomes" id="UP000224408"/>
    </source>
</evidence>
<dbReference type="EMBL" id="MF541405">
    <property type="protein sequence ID" value="ATE85071.1"/>
    <property type="molecule type" value="Genomic_DNA"/>
</dbReference>
<protein>
    <submittedName>
        <fullName evidence="1">Uncharacterized protein</fullName>
    </submittedName>
</protein>
<evidence type="ECO:0000313" key="1">
    <source>
        <dbReference type="EMBL" id="ATE85071.1"/>
    </source>
</evidence>
<gene>
    <name evidence="1" type="ORF">SEA_CELESTE_45</name>
</gene>
<proteinExistence type="predicted"/>